<organism evidence="1 2">
    <name type="scientific">Pleurodeles waltl</name>
    <name type="common">Iberian ribbed newt</name>
    <dbReference type="NCBI Taxonomy" id="8319"/>
    <lineage>
        <taxon>Eukaryota</taxon>
        <taxon>Metazoa</taxon>
        <taxon>Chordata</taxon>
        <taxon>Craniata</taxon>
        <taxon>Vertebrata</taxon>
        <taxon>Euteleostomi</taxon>
        <taxon>Amphibia</taxon>
        <taxon>Batrachia</taxon>
        <taxon>Caudata</taxon>
        <taxon>Salamandroidea</taxon>
        <taxon>Salamandridae</taxon>
        <taxon>Pleurodelinae</taxon>
        <taxon>Pleurodeles</taxon>
    </lineage>
</organism>
<evidence type="ECO:0000313" key="2">
    <source>
        <dbReference type="Proteomes" id="UP001066276"/>
    </source>
</evidence>
<dbReference type="AlphaFoldDB" id="A0AAV7TDN1"/>
<reference evidence="1" key="1">
    <citation type="journal article" date="2022" name="bioRxiv">
        <title>Sequencing and chromosome-scale assembly of the giantPleurodeles waltlgenome.</title>
        <authorList>
            <person name="Brown T."/>
            <person name="Elewa A."/>
            <person name="Iarovenko S."/>
            <person name="Subramanian E."/>
            <person name="Araus A.J."/>
            <person name="Petzold A."/>
            <person name="Susuki M."/>
            <person name="Suzuki K.-i.T."/>
            <person name="Hayashi T."/>
            <person name="Toyoda A."/>
            <person name="Oliveira C."/>
            <person name="Osipova E."/>
            <person name="Leigh N.D."/>
            <person name="Simon A."/>
            <person name="Yun M.H."/>
        </authorList>
    </citation>
    <scope>NUCLEOTIDE SEQUENCE</scope>
    <source>
        <strain evidence="1">20211129_DDA</strain>
        <tissue evidence="1">Liver</tissue>
    </source>
</reference>
<protein>
    <submittedName>
        <fullName evidence="1">Uncharacterized protein</fullName>
    </submittedName>
</protein>
<accession>A0AAV7TDN1</accession>
<comment type="caution">
    <text evidence="1">The sequence shown here is derived from an EMBL/GenBank/DDBJ whole genome shotgun (WGS) entry which is preliminary data.</text>
</comment>
<evidence type="ECO:0000313" key="1">
    <source>
        <dbReference type="EMBL" id="KAJ1174664.1"/>
    </source>
</evidence>
<gene>
    <name evidence="1" type="ORF">NDU88_006484</name>
</gene>
<name>A0AAV7TDN1_PLEWA</name>
<dbReference type="EMBL" id="JANPWB010000007">
    <property type="protein sequence ID" value="KAJ1174664.1"/>
    <property type="molecule type" value="Genomic_DNA"/>
</dbReference>
<sequence>MLVYGVLVDGVLINGTLGDGMIVFVVVDGVLVDRVLACGSPVVVDGAVAGVRVDDANLNFLPADNENFFDIFIACVDKEESYFKLINVIVVDDNGDNVTMMGDDGVVKVAVAVVMDDAKLVNDTLVDGLIDDLADKTESLVVDGGRELDGFLSFIEVAAGLESADAMFP</sequence>
<keyword evidence="2" id="KW-1185">Reference proteome</keyword>
<proteinExistence type="predicted"/>
<dbReference type="Proteomes" id="UP001066276">
    <property type="component" value="Chromosome 4_1"/>
</dbReference>